<dbReference type="Pfam" id="PF13869">
    <property type="entry name" value="NUDIX_2"/>
    <property type="match status" value="1"/>
</dbReference>
<dbReference type="GO" id="GO:0003729">
    <property type="term" value="F:mRNA binding"/>
    <property type="evidence" value="ECO:0007669"/>
    <property type="project" value="InterPro"/>
</dbReference>
<dbReference type="InterPro" id="IPR016706">
    <property type="entry name" value="Cleav_polyA_spec_factor_su5"/>
</dbReference>
<dbReference type="STRING" id="1890364.A0A2P6N4P1"/>
<dbReference type="PROSITE" id="PS51462">
    <property type="entry name" value="NUDIX"/>
    <property type="match status" value="1"/>
</dbReference>
<keyword evidence="6" id="KW-0539">Nucleus</keyword>
<dbReference type="EMBL" id="MDYQ01000205">
    <property type="protein sequence ID" value="PRP78912.1"/>
    <property type="molecule type" value="Genomic_DNA"/>
</dbReference>
<feature type="domain" description="Nudix hydrolase" evidence="8">
    <location>
        <begin position="149"/>
        <end position="273"/>
    </location>
</feature>
<protein>
    <recommendedName>
        <fullName evidence="3">Cleavage and polyadenylation specificity factor subunit 5</fullName>
    </recommendedName>
</protein>
<comment type="subcellular location">
    <subcellularLocation>
        <location evidence="1">Nucleus</location>
    </subcellularLocation>
</comment>
<evidence type="ECO:0000256" key="7">
    <source>
        <dbReference type="SAM" id="MobiDB-lite"/>
    </source>
</evidence>
<dbReference type="SUPFAM" id="SSF55811">
    <property type="entry name" value="Nudix"/>
    <property type="match status" value="1"/>
</dbReference>
<dbReference type="GO" id="GO:0031124">
    <property type="term" value="P:mRNA 3'-end processing"/>
    <property type="evidence" value="ECO:0007669"/>
    <property type="project" value="InterPro"/>
</dbReference>
<reference evidence="9 10" key="1">
    <citation type="journal article" date="2018" name="Genome Biol. Evol.">
        <title>Multiple Roots of Fruiting Body Formation in Amoebozoa.</title>
        <authorList>
            <person name="Hillmann F."/>
            <person name="Forbes G."/>
            <person name="Novohradska S."/>
            <person name="Ferling I."/>
            <person name="Riege K."/>
            <person name="Groth M."/>
            <person name="Westermann M."/>
            <person name="Marz M."/>
            <person name="Spaller T."/>
            <person name="Winckler T."/>
            <person name="Schaap P."/>
            <person name="Glockner G."/>
        </authorList>
    </citation>
    <scope>NUCLEOTIDE SEQUENCE [LARGE SCALE GENOMIC DNA]</scope>
    <source>
        <strain evidence="9 10">Jena</strain>
    </source>
</reference>
<dbReference type="FunCoup" id="A0A2P6N4P1">
    <property type="interactions" value="1121"/>
</dbReference>
<organism evidence="9 10">
    <name type="scientific">Planoprotostelium fungivorum</name>
    <dbReference type="NCBI Taxonomy" id="1890364"/>
    <lineage>
        <taxon>Eukaryota</taxon>
        <taxon>Amoebozoa</taxon>
        <taxon>Evosea</taxon>
        <taxon>Variosea</taxon>
        <taxon>Cavosteliida</taxon>
        <taxon>Cavosteliaceae</taxon>
        <taxon>Planoprotostelium</taxon>
    </lineage>
</organism>
<dbReference type="GO" id="GO:0005849">
    <property type="term" value="C:mRNA cleavage factor complex"/>
    <property type="evidence" value="ECO:0007669"/>
    <property type="project" value="InterPro"/>
</dbReference>
<dbReference type="FunFam" id="3.90.79.10:FF:000020">
    <property type="entry name" value="Pre-mRNA cleavage factor Im subunit 2"/>
    <property type="match status" value="1"/>
</dbReference>
<dbReference type="InterPro" id="IPR000086">
    <property type="entry name" value="NUDIX_hydrolase_dom"/>
</dbReference>
<keyword evidence="5" id="KW-0694">RNA-binding</keyword>
<proteinExistence type="inferred from homology"/>
<dbReference type="InterPro" id="IPR015797">
    <property type="entry name" value="NUDIX_hydrolase-like_dom_sf"/>
</dbReference>
<sequence length="300" mass="34225">MDQPETTDTAVKIEDVLVSEANDGMEEEIEEEVEEEEEEDFNIVLNMPKEIEEEVEEEEEEDFNIVLNMPSKEQSSTASATDSTKSTTTGTEASIAFTDSLISRAVGPTINIYALEGYSFGSKDAITTTKERKSTLEIRRRERFERQGMRRTVEAVLIVHQHRHPHVLLLQLPSGHFELPGGCLNPGETELEGLKRKVTKKLSTNEVFGPKWEHGELLCMWWRPGFDTEMWPYQVPHITKPKECKKLFVVPLPQRCGFTLPKNIKLVAVPLFELYDNGRHYGPIISSIPQMLGRFNLSYL</sequence>
<evidence type="ECO:0000313" key="9">
    <source>
        <dbReference type="EMBL" id="PRP78912.1"/>
    </source>
</evidence>
<dbReference type="CDD" id="cd18871">
    <property type="entry name" value="NUDIX_Cfim25_Nudt21"/>
    <property type="match status" value="1"/>
</dbReference>
<evidence type="ECO:0000256" key="1">
    <source>
        <dbReference type="ARBA" id="ARBA00004123"/>
    </source>
</evidence>
<evidence type="ECO:0000313" key="10">
    <source>
        <dbReference type="Proteomes" id="UP000241769"/>
    </source>
</evidence>
<dbReference type="OrthoDB" id="277288at2759"/>
<dbReference type="Proteomes" id="UP000241769">
    <property type="component" value="Unassembled WGS sequence"/>
</dbReference>
<accession>A0A2P6N4P1</accession>
<dbReference type="AlphaFoldDB" id="A0A2P6N4P1"/>
<keyword evidence="10" id="KW-1185">Reference proteome</keyword>
<feature type="compositionally biased region" description="Low complexity" evidence="7">
    <location>
        <begin position="75"/>
        <end position="90"/>
    </location>
</feature>
<keyword evidence="4" id="KW-0507">mRNA processing</keyword>
<comment type="caution">
    <text evidence="9">The sequence shown here is derived from an EMBL/GenBank/DDBJ whole genome shotgun (WGS) entry which is preliminary data.</text>
</comment>
<evidence type="ECO:0000256" key="5">
    <source>
        <dbReference type="ARBA" id="ARBA00022884"/>
    </source>
</evidence>
<evidence type="ECO:0000256" key="4">
    <source>
        <dbReference type="ARBA" id="ARBA00022664"/>
    </source>
</evidence>
<gene>
    <name evidence="9" type="ORF">PROFUN_13288</name>
</gene>
<dbReference type="Gene3D" id="3.90.79.10">
    <property type="entry name" value="Nucleoside Triphosphate Pyrophosphohydrolase"/>
    <property type="match status" value="1"/>
</dbReference>
<evidence type="ECO:0000259" key="8">
    <source>
        <dbReference type="PROSITE" id="PS51462"/>
    </source>
</evidence>
<evidence type="ECO:0000256" key="2">
    <source>
        <dbReference type="ARBA" id="ARBA00009710"/>
    </source>
</evidence>
<evidence type="ECO:0000256" key="6">
    <source>
        <dbReference type="ARBA" id="ARBA00023242"/>
    </source>
</evidence>
<dbReference type="PANTHER" id="PTHR13047">
    <property type="entry name" value="PRE-MRNA CLEAVAGE FACTOR IM, 25KD SUBUNIT"/>
    <property type="match status" value="1"/>
</dbReference>
<name>A0A2P6N4P1_9EUKA</name>
<evidence type="ECO:0000256" key="3">
    <source>
        <dbReference type="ARBA" id="ARBA00016266"/>
    </source>
</evidence>
<comment type="similarity">
    <text evidence="2">Belongs to the Nudix hydrolase family. CPSF5 subfamily.</text>
</comment>
<feature type="region of interest" description="Disordered" evidence="7">
    <location>
        <begin position="69"/>
        <end position="90"/>
    </location>
</feature>
<dbReference type="InParanoid" id="A0A2P6N4P1"/>